<dbReference type="EMBL" id="AZBU02000001">
    <property type="protein sequence ID" value="TMS38796.1"/>
    <property type="molecule type" value="Genomic_DNA"/>
</dbReference>
<reference evidence="2 3" key="1">
    <citation type="journal article" date="2015" name="Genome Biol.">
        <title>Comparative genomics of Steinernema reveals deeply conserved gene regulatory networks.</title>
        <authorList>
            <person name="Dillman A.R."/>
            <person name="Macchietto M."/>
            <person name="Porter C.F."/>
            <person name="Rogers A."/>
            <person name="Williams B."/>
            <person name="Antoshechkin I."/>
            <person name="Lee M.M."/>
            <person name="Goodwin Z."/>
            <person name="Lu X."/>
            <person name="Lewis E.E."/>
            <person name="Goodrich-Blair H."/>
            <person name="Stock S.P."/>
            <person name="Adams B.J."/>
            <person name="Sternberg P.W."/>
            <person name="Mortazavi A."/>
        </authorList>
    </citation>
    <scope>NUCLEOTIDE SEQUENCE [LARGE SCALE GENOMIC DNA]</scope>
    <source>
        <strain evidence="2 3">ALL</strain>
    </source>
</reference>
<reference evidence="2 3" key="2">
    <citation type="journal article" date="2019" name="G3 (Bethesda)">
        <title>Hybrid Assembly of the Genome of the Entomopathogenic Nematode Steinernema carpocapsae Identifies the X-Chromosome.</title>
        <authorList>
            <person name="Serra L."/>
            <person name="Macchietto M."/>
            <person name="Macias-Munoz A."/>
            <person name="McGill C.J."/>
            <person name="Rodriguez I.M."/>
            <person name="Rodriguez B."/>
            <person name="Murad R."/>
            <person name="Mortazavi A."/>
        </authorList>
    </citation>
    <scope>NUCLEOTIDE SEQUENCE [LARGE SCALE GENOMIC DNA]</scope>
    <source>
        <strain evidence="2 3">ALL</strain>
    </source>
</reference>
<gene>
    <name evidence="2" type="ORF">L596_005439</name>
</gene>
<comment type="caution">
    <text evidence="2">The sequence shown here is derived from an EMBL/GenBank/DDBJ whole genome shotgun (WGS) entry which is preliminary data.</text>
</comment>
<feature type="chain" id="PRO_5020393141" description="Secreted protein" evidence="1">
    <location>
        <begin position="21"/>
        <end position="78"/>
    </location>
</feature>
<evidence type="ECO:0000313" key="3">
    <source>
        <dbReference type="Proteomes" id="UP000298663"/>
    </source>
</evidence>
<feature type="signal peptide" evidence="1">
    <location>
        <begin position="1"/>
        <end position="20"/>
    </location>
</feature>
<evidence type="ECO:0000256" key="1">
    <source>
        <dbReference type="SAM" id="SignalP"/>
    </source>
</evidence>
<organism evidence="2 3">
    <name type="scientific">Steinernema carpocapsae</name>
    <name type="common">Entomopathogenic nematode</name>
    <dbReference type="NCBI Taxonomy" id="34508"/>
    <lineage>
        <taxon>Eukaryota</taxon>
        <taxon>Metazoa</taxon>
        <taxon>Ecdysozoa</taxon>
        <taxon>Nematoda</taxon>
        <taxon>Chromadorea</taxon>
        <taxon>Rhabditida</taxon>
        <taxon>Tylenchina</taxon>
        <taxon>Panagrolaimomorpha</taxon>
        <taxon>Strongyloidoidea</taxon>
        <taxon>Steinernematidae</taxon>
        <taxon>Steinernema</taxon>
    </lineage>
</organism>
<keyword evidence="1" id="KW-0732">Signal</keyword>
<evidence type="ECO:0000313" key="2">
    <source>
        <dbReference type="EMBL" id="TMS38796.1"/>
    </source>
</evidence>
<evidence type="ECO:0008006" key="4">
    <source>
        <dbReference type="Google" id="ProtNLM"/>
    </source>
</evidence>
<sequence>MIHRFLGVLLKNWSVCLVLGFCESKQLFVYSSPIFSSTALNLSLEEDSILVFHLFVFTQQVSRHIMFLLSIIQCLANK</sequence>
<keyword evidence="3" id="KW-1185">Reference proteome</keyword>
<protein>
    <recommendedName>
        <fullName evidence="4">Secreted protein</fullName>
    </recommendedName>
</protein>
<dbReference type="Proteomes" id="UP000298663">
    <property type="component" value="Unassembled WGS sequence"/>
</dbReference>
<dbReference type="AlphaFoldDB" id="A0A4U8UZ11"/>
<name>A0A4U8UZ11_STECR</name>
<accession>A0A4U8UZ11</accession>
<proteinExistence type="predicted"/>